<evidence type="ECO:0000313" key="8">
    <source>
        <dbReference type="Proteomes" id="UP000030765"/>
    </source>
</evidence>
<dbReference type="OMA" id="MNKCIDV"/>
<dbReference type="Pfam" id="PF13632">
    <property type="entry name" value="Glyco_trans_2_3"/>
    <property type="match status" value="1"/>
</dbReference>
<dbReference type="VEuPathDB" id="VectorBase:ASIS002178"/>
<feature type="transmembrane region" description="Helical" evidence="4">
    <location>
        <begin position="345"/>
        <end position="371"/>
    </location>
</feature>
<keyword evidence="2" id="KW-0328">Glycosyltransferase</keyword>
<dbReference type="SUPFAM" id="SSF53448">
    <property type="entry name" value="Nucleotide-diphospho-sugar transferases"/>
    <property type="match status" value="1"/>
</dbReference>
<evidence type="ECO:0000313" key="7">
    <source>
        <dbReference type="EnsemblMetazoa" id="ASIC009156-PA"/>
    </source>
</evidence>
<comment type="similarity">
    <text evidence="1">Belongs to the glycosyltransferase 2 family.</text>
</comment>
<dbReference type="EMBL" id="ATLV01016712">
    <property type="status" value="NOT_ANNOTATED_CDS"/>
    <property type="molecule type" value="Genomic_DNA"/>
</dbReference>
<feature type="transmembrane region" description="Helical" evidence="4">
    <location>
        <begin position="9"/>
        <end position="28"/>
    </location>
</feature>
<dbReference type="PANTHER" id="PTHR16779:SF1">
    <property type="entry name" value="BETA-1,4-MANNOSYLTRANSFERASE EGH"/>
    <property type="match status" value="1"/>
</dbReference>
<dbReference type="STRING" id="74873.A0A084VUB2"/>
<dbReference type="EMBL" id="KE525103">
    <property type="protein sequence ID" value="KFB41556.1"/>
    <property type="molecule type" value="Genomic_DNA"/>
</dbReference>
<accession>A0A084VUB2</accession>
<dbReference type="InterPro" id="IPR029044">
    <property type="entry name" value="Nucleotide-diphossugar_trans"/>
</dbReference>
<feature type="transmembrane region" description="Helical" evidence="4">
    <location>
        <begin position="410"/>
        <end position="438"/>
    </location>
</feature>
<keyword evidence="4" id="KW-0472">Membrane</keyword>
<dbReference type="OrthoDB" id="3971593at2759"/>
<evidence type="ECO:0000256" key="1">
    <source>
        <dbReference type="ARBA" id="ARBA00006739"/>
    </source>
</evidence>
<dbReference type="VEuPathDB" id="VectorBase:ASIC009156"/>
<organism evidence="6">
    <name type="scientific">Anopheles sinensis</name>
    <name type="common">Mosquito</name>
    <dbReference type="NCBI Taxonomy" id="74873"/>
    <lineage>
        <taxon>Eukaryota</taxon>
        <taxon>Metazoa</taxon>
        <taxon>Ecdysozoa</taxon>
        <taxon>Arthropoda</taxon>
        <taxon>Hexapoda</taxon>
        <taxon>Insecta</taxon>
        <taxon>Pterygota</taxon>
        <taxon>Neoptera</taxon>
        <taxon>Endopterygota</taxon>
        <taxon>Diptera</taxon>
        <taxon>Nematocera</taxon>
        <taxon>Culicoidea</taxon>
        <taxon>Culicidae</taxon>
        <taxon>Anophelinae</taxon>
        <taxon>Anopheles</taxon>
    </lineage>
</organism>
<dbReference type="InterPro" id="IPR027389">
    <property type="entry name" value="B_mannosylTrfase_Bre-3/Egh"/>
</dbReference>
<sequence length="457" mass="51997">MSNSTVKHVLHCMLLLSIVVVFMVYSGSKKAGTFDSFDPWVRYGVLNTWILYLLRLPISLALPQTLFNFFGLVLYNAFPDQVILNGSPIFCPPICVRVVTRGDYPDLVRRNVLRNLNTCLETGLENFHIEVVTDRPIGLGDRDRRIREIVVPTQYRTKTGALFKARALQYCLEDGVNVLQDEDWVVHLDEETLLTKDSVRGIVNFVLDGKHPFGQGMITYANEPIVNWLTTLADSYRVSDDMGKLRLQFKMFHRPLFGWKGSYVVTQLAAEKDVSFDHGPEGSVAEDCYFAMRAFARGYTFNFIEGEMHEKSPFTLLDLLRQRKRWLQGILLVVRSPAIPLYNKFLLGINLCSWITLPLSSLNLVLAAIYPVACSELLDIVCAFITGVTIYMYLFGVFKSFSLLRFKPRFFLLCTVGVLCTIPVNIVIENIAVIWGLLGEKRTFYVVQKDIPTLITV</sequence>
<dbReference type="Proteomes" id="UP000030765">
    <property type="component" value="Unassembled WGS sequence"/>
</dbReference>
<dbReference type="InterPro" id="IPR001173">
    <property type="entry name" value="Glyco_trans_2-like"/>
</dbReference>
<dbReference type="FunFam" id="3.90.550.10:FF:000175">
    <property type="entry name" value="Beta-1,4-mannosyltransferase bre-3"/>
    <property type="match status" value="1"/>
</dbReference>
<feature type="transmembrane region" description="Helical" evidence="4">
    <location>
        <begin position="40"/>
        <end position="62"/>
    </location>
</feature>
<keyword evidence="4" id="KW-0812">Transmembrane</keyword>
<keyword evidence="4" id="KW-1133">Transmembrane helix</keyword>
<reference evidence="7" key="2">
    <citation type="submission" date="2020-05" db="UniProtKB">
        <authorList>
            <consortium name="EnsemblMetazoa"/>
        </authorList>
    </citation>
    <scope>IDENTIFICATION</scope>
</reference>
<dbReference type="EnsemblMetazoa" id="ASIC009156-RA">
    <property type="protein sequence ID" value="ASIC009156-PA"/>
    <property type="gene ID" value="ASIC009156"/>
</dbReference>
<dbReference type="GO" id="GO:0005737">
    <property type="term" value="C:cytoplasm"/>
    <property type="evidence" value="ECO:0007669"/>
    <property type="project" value="TreeGrafter"/>
</dbReference>
<evidence type="ECO:0000256" key="2">
    <source>
        <dbReference type="ARBA" id="ARBA00022676"/>
    </source>
</evidence>
<dbReference type="GO" id="GO:0019187">
    <property type="term" value="F:beta-1,4-mannosyltransferase activity"/>
    <property type="evidence" value="ECO:0007669"/>
    <property type="project" value="InterPro"/>
</dbReference>
<evidence type="ECO:0000313" key="6">
    <source>
        <dbReference type="EMBL" id="KFB41556.1"/>
    </source>
</evidence>
<proteinExistence type="inferred from homology"/>
<protein>
    <submittedName>
        <fullName evidence="6">AGAP000868-PA-like protein</fullName>
    </submittedName>
</protein>
<keyword evidence="8" id="KW-1185">Reference proteome</keyword>
<evidence type="ECO:0000256" key="4">
    <source>
        <dbReference type="SAM" id="Phobius"/>
    </source>
</evidence>
<dbReference type="PANTHER" id="PTHR16779">
    <property type="entry name" value="BETA-1,4-MANNOSYLTRANSFERASE EGH"/>
    <property type="match status" value="1"/>
</dbReference>
<dbReference type="Gene3D" id="3.90.550.10">
    <property type="entry name" value="Spore Coat Polysaccharide Biosynthesis Protein SpsA, Chain A"/>
    <property type="match status" value="1"/>
</dbReference>
<evidence type="ECO:0000259" key="5">
    <source>
        <dbReference type="Pfam" id="PF13632"/>
    </source>
</evidence>
<gene>
    <name evidence="6" type="ORF">ZHAS_00009156</name>
</gene>
<dbReference type="AlphaFoldDB" id="A0A084VUB2"/>
<evidence type="ECO:0000256" key="3">
    <source>
        <dbReference type="ARBA" id="ARBA00022679"/>
    </source>
</evidence>
<reference evidence="6 8" key="1">
    <citation type="journal article" date="2014" name="BMC Genomics">
        <title>Genome sequence of Anopheles sinensis provides insight into genetics basis of mosquito competence for malaria parasites.</title>
        <authorList>
            <person name="Zhou D."/>
            <person name="Zhang D."/>
            <person name="Ding G."/>
            <person name="Shi L."/>
            <person name="Hou Q."/>
            <person name="Ye Y."/>
            <person name="Xu Y."/>
            <person name="Zhou H."/>
            <person name="Xiong C."/>
            <person name="Li S."/>
            <person name="Yu J."/>
            <person name="Hong S."/>
            <person name="Yu X."/>
            <person name="Zou P."/>
            <person name="Chen C."/>
            <person name="Chang X."/>
            <person name="Wang W."/>
            <person name="Lv Y."/>
            <person name="Sun Y."/>
            <person name="Ma L."/>
            <person name="Shen B."/>
            <person name="Zhu C."/>
        </authorList>
    </citation>
    <scope>NUCLEOTIDE SEQUENCE [LARGE SCALE GENOMIC DNA]</scope>
</reference>
<name>A0A084VUB2_ANOSI</name>
<keyword evidence="3" id="KW-0808">Transferase</keyword>
<feature type="transmembrane region" description="Helical" evidence="4">
    <location>
        <begin position="377"/>
        <end position="398"/>
    </location>
</feature>
<feature type="domain" description="Glycosyltransferase 2-like" evidence="5">
    <location>
        <begin position="184"/>
        <end position="397"/>
    </location>
</feature>